<evidence type="ECO:0000313" key="2">
    <source>
        <dbReference type="EMBL" id="KAG7516344.1"/>
    </source>
</evidence>
<gene>
    <name evidence="2" type="ORF">JOB18_029503</name>
</gene>
<feature type="region of interest" description="Disordered" evidence="1">
    <location>
        <begin position="34"/>
        <end position="68"/>
    </location>
</feature>
<organism evidence="2 3">
    <name type="scientific">Solea senegalensis</name>
    <name type="common">Senegalese sole</name>
    <dbReference type="NCBI Taxonomy" id="28829"/>
    <lineage>
        <taxon>Eukaryota</taxon>
        <taxon>Metazoa</taxon>
        <taxon>Chordata</taxon>
        <taxon>Craniata</taxon>
        <taxon>Vertebrata</taxon>
        <taxon>Euteleostomi</taxon>
        <taxon>Actinopterygii</taxon>
        <taxon>Neopterygii</taxon>
        <taxon>Teleostei</taxon>
        <taxon>Neoteleostei</taxon>
        <taxon>Acanthomorphata</taxon>
        <taxon>Carangaria</taxon>
        <taxon>Pleuronectiformes</taxon>
        <taxon>Pleuronectoidei</taxon>
        <taxon>Soleidae</taxon>
        <taxon>Solea</taxon>
    </lineage>
</organism>
<keyword evidence="3" id="KW-1185">Reference proteome</keyword>
<evidence type="ECO:0000256" key="1">
    <source>
        <dbReference type="SAM" id="MobiDB-lite"/>
    </source>
</evidence>
<comment type="caution">
    <text evidence="2">The sequence shown here is derived from an EMBL/GenBank/DDBJ whole genome shotgun (WGS) entry which is preliminary data.</text>
</comment>
<name>A0AAV6SG18_SOLSE</name>
<protein>
    <recommendedName>
        <fullName evidence="4">Secreted protein</fullName>
    </recommendedName>
</protein>
<accession>A0AAV6SG18</accession>
<dbReference type="EMBL" id="JAGKHQ010000005">
    <property type="protein sequence ID" value="KAG7516344.1"/>
    <property type="molecule type" value="Genomic_DNA"/>
</dbReference>
<dbReference type="Proteomes" id="UP000693946">
    <property type="component" value="Linkage Group LG13"/>
</dbReference>
<reference evidence="2 3" key="1">
    <citation type="journal article" date="2021" name="Sci. Rep.">
        <title>Chromosome anchoring in Senegalese sole (Solea senegalensis) reveals sex-associated markers and genome rearrangements in flatfish.</title>
        <authorList>
            <person name="Guerrero-Cozar I."/>
            <person name="Gomez-Garrido J."/>
            <person name="Berbel C."/>
            <person name="Martinez-Blanch J.F."/>
            <person name="Alioto T."/>
            <person name="Claros M.G."/>
            <person name="Gagnaire P.A."/>
            <person name="Manchado M."/>
        </authorList>
    </citation>
    <scope>NUCLEOTIDE SEQUENCE [LARGE SCALE GENOMIC DNA]</scope>
    <source>
        <strain evidence="2">Sse05_10M</strain>
    </source>
</reference>
<proteinExistence type="predicted"/>
<sequence>MTLQLTRGHRRRCDWQQCLLCTLLAQSSEEVDELLPSPGASHEIKADPLNKLSRAASVRKHASARETR</sequence>
<evidence type="ECO:0008006" key="4">
    <source>
        <dbReference type="Google" id="ProtNLM"/>
    </source>
</evidence>
<evidence type="ECO:0000313" key="3">
    <source>
        <dbReference type="Proteomes" id="UP000693946"/>
    </source>
</evidence>
<dbReference type="AlphaFoldDB" id="A0AAV6SG18"/>